<protein>
    <recommendedName>
        <fullName evidence="4">CmpX</fullName>
    </recommendedName>
</protein>
<gene>
    <name evidence="2" type="ORF">GRAN_0519</name>
</gene>
<evidence type="ECO:0000256" key="1">
    <source>
        <dbReference type="SAM" id="Phobius"/>
    </source>
</evidence>
<feature type="transmembrane region" description="Helical" evidence="1">
    <location>
        <begin position="141"/>
        <end position="159"/>
    </location>
</feature>
<name>A0A4Q0T5B2_9BACT</name>
<reference evidence="2 3" key="1">
    <citation type="submission" date="2018-11" db="EMBL/GenBank/DDBJ databases">
        <authorList>
            <person name="Mardanov A.V."/>
            <person name="Ravin N.V."/>
            <person name="Dedysh S.N."/>
        </authorList>
    </citation>
    <scope>NUCLEOTIDE SEQUENCE [LARGE SCALE GENOMIC DNA]</scope>
    <source>
        <strain evidence="2 3">AF10</strain>
    </source>
</reference>
<reference evidence="3" key="2">
    <citation type="submission" date="2019-02" db="EMBL/GenBank/DDBJ databases">
        <title>Granulicella sibirica sp. nov., a psychrotolerant acidobacterium isolated from an organic soil layer in forested tundra, West Siberia.</title>
        <authorList>
            <person name="Oshkin I.Y."/>
            <person name="Kulichevskaya I.S."/>
            <person name="Rijpstra W.I.C."/>
            <person name="Sinninghe Damste J.S."/>
            <person name="Rakitin A.L."/>
            <person name="Ravin N.V."/>
            <person name="Dedysh S.N."/>
        </authorList>
    </citation>
    <scope>NUCLEOTIDE SEQUENCE [LARGE SCALE GENOMIC DNA]</scope>
    <source>
        <strain evidence="3">AF10</strain>
    </source>
</reference>
<organism evidence="2 3">
    <name type="scientific">Granulicella sibirica</name>
    <dbReference type="NCBI Taxonomy" id="2479048"/>
    <lineage>
        <taxon>Bacteria</taxon>
        <taxon>Pseudomonadati</taxon>
        <taxon>Acidobacteriota</taxon>
        <taxon>Terriglobia</taxon>
        <taxon>Terriglobales</taxon>
        <taxon>Acidobacteriaceae</taxon>
        <taxon>Granulicella</taxon>
    </lineage>
</organism>
<dbReference type="EMBL" id="RDSM01000001">
    <property type="protein sequence ID" value="RXH57209.1"/>
    <property type="molecule type" value="Genomic_DNA"/>
</dbReference>
<evidence type="ECO:0000313" key="2">
    <source>
        <dbReference type="EMBL" id="RXH57209.1"/>
    </source>
</evidence>
<keyword evidence="1" id="KW-0812">Transmembrane</keyword>
<dbReference type="Gene3D" id="1.10.287.1260">
    <property type="match status" value="1"/>
</dbReference>
<dbReference type="RefSeq" id="WP_241654293.1">
    <property type="nucleotide sequence ID" value="NZ_RDSM01000001.1"/>
</dbReference>
<evidence type="ECO:0008006" key="4">
    <source>
        <dbReference type="Google" id="ProtNLM"/>
    </source>
</evidence>
<keyword evidence="1" id="KW-0472">Membrane</keyword>
<comment type="caution">
    <text evidence="2">The sequence shown here is derived from an EMBL/GenBank/DDBJ whole genome shotgun (WGS) entry which is preliminary data.</text>
</comment>
<keyword evidence="1" id="KW-1133">Transmembrane helix</keyword>
<feature type="transmembrane region" description="Helical" evidence="1">
    <location>
        <begin position="41"/>
        <end position="70"/>
    </location>
</feature>
<proteinExistence type="predicted"/>
<feature type="transmembrane region" description="Helical" evidence="1">
    <location>
        <begin position="180"/>
        <end position="198"/>
    </location>
</feature>
<dbReference type="AlphaFoldDB" id="A0A4Q0T5B2"/>
<feature type="transmembrane region" description="Helical" evidence="1">
    <location>
        <begin position="210"/>
        <end position="229"/>
    </location>
</feature>
<dbReference type="Proteomes" id="UP000289437">
    <property type="component" value="Unassembled WGS sequence"/>
</dbReference>
<sequence length="270" mass="29229">MRLLQPDQPLQNFQPMYSESPSIWHNMGDALHQSVLRVLSLLISILPGFLALLLAVIVLTLIGLALSVIVKRILTSVRFDDRLASNQSSGIADWSPSHSPTLLASRTVLWGCVLLGLVIGISAFSASYSSDSQTPYVFLPYLTRSVGAILLLVVGNLIARFLARSVLIGAVNQKLQYARFLSGGVKWLVLVLTGAMVLDHLQIGGTIVELAFGILFGGIVLTLSLAIGLGSRDLVSRSIEKSIDRSDLLTQRDPMEPLSGVETGETLRHF</sequence>
<accession>A0A4Q0T5B2</accession>
<keyword evidence="3" id="KW-1185">Reference proteome</keyword>
<feature type="transmembrane region" description="Helical" evidence="1">
    <location>
        <begin position="108"/>
        <end position="129"/>
    </location>
</feature>
<evidence type="ECO:0000313" key="3">
    <source>
        <dbReference type="Proteomes" id="UP000289437"/>
    </source>
</evidence>